<dbReference type="Proteomes" id="UP001201812">
    <property type="component" value="Unassembled WGS sequence"/>
</dbReference>
<evidence type="ECO:0000313" key="2">
    <source>
        <dbReference type="Proteomes" id="UP001201812"/>
    </source>
</evidence>
<dbReference type="AlphaFoldDB" id="A0AAD4MK92"/>
<organism evidence="1 2">
    <name type="scientific">Ditylenchus destructor</name>
    <dbReference type="NCBI Taxonomy" id="166010"/>
    <lineage>
        <taxon>Eukaryota</taxon>
        <taxon>Metazoa</taxon>
        <taxon>Ecdysozoa</taxon>
        <taxon>Nematoda</taxon>
        <taxon>Chromadorea</taxon>
        <taxon>Rhabditida</taxon>
        <taxon>Tylenchina</taxon>
        <taxon>Tylenchomorpha</taxon>
        <taxon>Sphaerularioidea</taxon>
        <taxon>Anguinidae</taxon>
        <taxon>Anguininae</taxon>
        <taxon>Ditylenchus</taxon>
    </lineage>
</organism>
<gene>
    <name evidence="1" type="ORF">DdX_18811</name>
</gene>
<dbReference type="EMBL" id="JAKKPZ010000299">
    <property type="protein sequence ID" value="KAI1696901.1"/>
    <property type="molecule type" value="Genomic_DNA"/>
</dbReference>
<keyword evidence="2" id="KW-1185">Reference proteome</keyword>
<reference evidence="1" key="1">
    <citation type="submission" date="2022-01" db="EMBL/GenBank/DDBJ databases">
        <title>Genome Sequence Resource for Two Populations of Ditylenchus destructor, the Migratory Endoparasitic Phytonematode.</title>
        <authorList>
            <person name="Zhang H."/>
            <person name="Lin R."/>
            <person name="Xie B."/>
        </authorList>
    </citation>
    <scope>NUCLEOTIDE SEQUENCE</scope>
    <source>
        <strain evidence="1">BazhouSP</strain>
    </source>
</reference>
<evidence type="ECO:0000313" key="1">
    <source>
        <dbReference type="EMBL" id="KAI1696901.1"/>
    </source>
</evidence>
<protein>
    <submittedName>
        <fullName evidence="1">Uncharacterized protein</fullName>
    </submittedName>
</protein>
<accession>A0AAD4MK92</accession>
<proteinExistence type="predicted"/>
<name>A0AAD4MK92_9BILA</name>
<comment type="caution">
    <text evidence="1">The sequence shown here is derived from an EMBL/GenBank/DDBJ whole genome shotgun (WGS) entry which is preliminary data.</text>
</comment>
<sequence length="116" mass="13561">MKLTCRDAVVFKNWFYPLAYEYPENHPDKNLSEELLRAHLSVYGDFTTPLLYITPFLTQEEFVLLKLLMLTYTQDREGIPSLSENGRTVLNAYFLRVCLLPKSHMVKWKQTGDGQV</sequence>